<dbReference type="GO" id="GO:0005762">
    <property type="term" value="C:mitochondrial large ribosomal subunit"/>
    <property type="evidence" value="ECO:0007669"/>
    <property type="project" value="TreeGrafter"/>
</dbReference>
<proteinExistence type="inferred from homology"/>
<keyword evidence="11" id="KW-1185">Reference proteome</keyword>
<dbReference type="FunFam" id="3.40.30.10:FF:000078">
    <property type="entry name" value="39S ribosomal protein L43, mitochondrial"/>
    <property type="match status" value="1"/>
</dbReference>
<evidence type="ECO:0000256" key="4">
    <source>
        <dbReference type="ARBA" id="ARBA00022980"/>
    </source>
</evidence>
<dbReference type="GO" id="GO:0005743">
    <property type="term" value="C:mitochondrial inner membrane"/>
    <property type="evidence" value="ECO:0007669"/>
    <property type="project" value="UniProtKB-ARBA"/>
</dbReference>
<comment type="caution">
    <text evidence="10">The sequence shown here is derived from an EMBL/GenBank/DDBJ whole genome shotgun (WGS) entry which is preliminary data.</text>
</comment>
<accession>A0A315VDU5</accession>
<sequence length="374" mass="41126">MTSRGTPSRFLKSVLQNGVGRYVCQLKRLSIIFSKKSPSALGVRDFIEEGVVDYAKKNPGTVVYISPQSCSIPKVVAEYLNGNTKEELLTNKTSQQVLEVLTKLTDQSGLDIIRIRKPFHTDSPSIQGQWHPFTHRPPSVGLIRPQNQHSLVISLDPCWYLECEEKTKLQKGCAVLFKSHKGVHEKRVQREEKRSIIKRTHGRSPDAGSSMFWIKLRQHAGQRGRQPIGVVHVRKRRRIGKRGSWRWRFGRRHLVVAGNYLQEAVVEVPEGGHRDGTPTLASVAVAGDGFELQVRAPLPIRGPKNMEVLMGELPTPTCPSGAEAYVWKLAPGDSGAGGEGRGCSVGLAVEKTTGLETVVGSVESVGSTGKYGSV</sequence>
<comment type="similarity">
    <text evidence="2">Belongs to the mitochondrion-specific ribosomal protein mL43 family.</text>
</comment>
<feature type="domain" description="Ribosomal protein/NADH dehydrogenase" evidence="9">
    <location>
        <begin position="35"/>
        <end position="108"/>
    </location>
</feature>
<evidence type="ECO:0000256" key="5">
    <source>
        <dbReference type="ARBA" id="ARBA00023128"/>
    </source>
</evidence>
<evidence type="ECO:0000256" key="1">
    <source>
        <dbReference type="ARBA" id="ARBA00004173"/>
    </source>
</evidence>
<dbReference type="SMART" id="SM00916">
    <property type="entry name" value="L51_S25_CI-B8"/>
    <property type="match status" value="1"/>
</dbReference>
<dbReference type="SUPFAM" id="SSF52833">
    <property type="entry name" value="Thioredoxin-like"/>
    <property type="match status" value="1"/>
</dbReference>
<dbReference type="GO" id="GO:0003735">
    <property type="term" value="F:structural constituent of ribosome"/>
    <property type="evidence" value="ECO:0007669"/>
    <property type="project" value="InterPro"/>
</dbReference>
<dbReference type="PANTHER" id="PTHR21396">
    <property type="entry name" value="39S RIBOSOMAL PROTEIN L43"/>
    <property type="match status" value="1"/>
</dbReference>
<comment type="subcellular location">
    <subcellularLocation>
        <location evidence="1">Mitochondrion</location>
    </subcellularLocation>
</comment>
<evidence type="ECO:0000256" key="7">
    <source>
        <dbReference type="ARBA" id="ARBA00035188"/>
    </source>
</evidence>
<dbReference type="PANTHER" id="PTHR21396:SF2">
    <property type="entry name" value="LARGE RIBOSOMAL SUBUNIT PROTEIN ML43"/>
    <property type="match status" value="1"/>
</dbReference>
<dbReference type="InterPro" id="IPR007741">
    <property type="entry name" value="Ribosomal_mL43/mS25/NADH_DH"/>
</dbReference>
<dbReference type="InterPro" id="IPR036249">
    <property type="entry name" value="Thioredoxin-like_sf"/>
</dbReference>
<evidence type="ECO:0000259" key="9">
    <source>
        <dbReference type="SMART" id="SM00916"/>
    </source>
</evidence>
<keyword evidence="4" id="KW-0689">Ribosomal protein</keyword>
<dbReference type="Pfam" id="PF05047">
    <property type="entry name" value="L51_S25_CI-B8"/>
    <property type="match status" value="1"/>
</dbReference>
<dbReference type="GO" id="GO:0032543">
    <property type="term" value="P:mitochondrial translation"/>
    <property type="evidence" value="ECO:0007669"/>
    <property type="project" value="InterPro"/>
</dbReference>
<evidence type="ECO:0000313" key="11">
    <source>
        <dbReference type="Proteomes" id="UP000250572"/>
    </source>
</evidence>
<dbReference type="InterPro" id="IPR039927">
    <property type="entry name" value="Ribosomal_mL43"/>
</dbReference>
<dbReference type="Proteomes" id="UP000250572">
    <property type="component" value="Unassembled WGS sequence"/>
</dbReference>
<evidence type="ECO:0000313" key="10">
    <source>
        <dbReference type="EMBL" id="PWA21552.1"/>
    </source>
</evidence>
<evidence type="ECO:0000256" key="3">
    <source>
        <dbReference type="ARBA" id="ARBA00022946"/>
    </source>
</evidence>
<organism evidence="10 11">
    <name type="scientific">Gambusia affinis</name>
    <name type="common">Western mosquitofish</name>
    <name type="synonym">Heterandria affinis</name>
    <dbReference type="NCBI Taxonomy" id="33528"/>
    <lineage>
        <taxon>Eukaryota</taxon>
        <taxon>Metazoa</taxon>
        <taxon>Chordata</taxon>
        <taxon>Craniata</taxon>
        <taxon>Vertebrata</taxon>
        <taxon>Euteleostomi</taxon>
        <taxon>Actinopterygii</taxon>
        <taxon>Neopterygii</taxon>
        <taxon>Teleostei</taxon>
        <taxon>Neoteleostei</taxon>
        <taxon>Acanthomorphata</taxon>
        <taxon>Ovalentaria</taxon>
        <taxon>Atherinomorphae</taxon>
        <taxon>Cyprinodontiformes</taxon>
        <taxon>Poeciliidae</taxon>
        <taxon>Poeciliinae</taxon>
        <taxon>Gambusia</taxon>
    </lineage>
</organism>
<dbReference type="AlphaFoldDB" id="A0A315VDU5"/>
<evidence type="ECO:0000256" key="8">
    <source>
        <dbReference type="ARBA" id="ARBA00077366"/>
    </source>
</evidence>
<dbReference type="STRING" id="33528.ENSGAFP00000017775"/>
<dbReference type="Gene3D" id="3.40.30.10">
    <property type="entry name" value="Glutaredoxin"/>
    <property type="match status" value="1"/>
</dbReference>
<evidence type="ECO:0000256" key="6">
    <source>
        <dbReference type="ARBA" id="ARBA00023274"/>
    </source>
</evidence>
<evidence type="ECO:0000256" key="2">
    <source>
        <dbReference type="ARBA" id="ARBA00006073"/>
    </source>
</evidence>
<reference evidence="10 11" key="1">
    <citation type="journal article" date="2018" name="G3 (Bethesda)">
        <title>A High-Quality Reference Genome for the Invasive Mosquitofish Gambusia affinis Using a Chicago Library.</title>
        <authorList>
            <person name="Hoffberg S.L."/>
            <person name="Troendle N.J."/>
            <person name="Glenn T.C."/>
            <person name="Mahmud O."/>
            <person name="Louha S."/>
            <person name="Chalopin D."/>
            <person name="Bennetzen J.L."/>
            <person name="Mauricio R."/>
        </authorList>
    </citation>
    <scope>NUCLEOTIDE SEQUENCE [LARGE SCALE GENOMIC DNA]</scope>
    <source>
        <strain evidence="10">NE01/NJP1002.9</strain>
        <tissue evidence="10">Muscle</tissue>
    </source>
</reference>
<gene>
    <name evidence="10" type="ORF">CCH79_00003291</name>
</gene>
<keyword evidence="5" id="KW-0496">Mitochondrion</keyword>
<name>A0A315VDU5_GAMAF</name>
<protein>
    <recommendedName>
        <fullName evidence="7">Large ribosomal subunit protein mL43</fullName>
    </recommendedName>
    <alternativeName>
        <fullName evidence="8">39S ribosomal protein L43, mitochondrial</fullName>
    </alternativeName>
</protein>
<keyword evidence="6" id="KW-0687">Ribonucleoprotein</keyword>
<dbReference type="EMBL" id="NHOQ01001904">
    <property type="protein sequence ID" value="PWA21552.1"/>
    <property type="molecule type" value="Genomic_DNA"/>
</dbReference>
<keyword evidence="3" id="KW-0809">Transit peptide</keyword>